<dbReference type="EMBL" id="JABCUV010000003">
    <property type="protein sequence ID" value="NMW92782.1"/>
    <property type="molecule type" value="Genomic_DNA"/>
</dbReference>
<sequence>MESKTTRIATREPAHHARTAHRTAPCITPTPHHAHATHHTRSAAR</sequence>
<dbReference type="AlphaFoldDB" id="A0A848RJ39"/>
<accession>A0A848RJ39</accession>
<reference evidence="2 3" key="1">
    <citation type="submission" date="2020-04" db="EMBL/GenBank/DDBJ databases">
        <title>Antimicrobial susceptibility and clonality of vaginal-derived multi-drug resistant Mobiluncus isolates in China.</title>
        <authorList>
            <person name="Zhang X."/>
        </authorList>
    </citation>
    <scope>NUCLEOTIDE SEQUENCE [LARGE SCALE GENOMIC DNA]</scope>
    <source>
        <strain evidence="2 3">7</strain>
    </source>
</reference>
<comment type="caution">
    <text evidence="2">The sequence shown here is derived from an EMBL/GenBank/DDBJ whole genome shotgun (WGS) entry which is preliminary data.</text>
</comment>
<feature type="compositionally biased region" description="Basic residues" evidence="1">
    <location>
        <begin position="32"/>
        <end position="45"/>
    </location>
</feature>
<organism evidence="2 3">
    <name type="scientific">Mobiluncus mulieris</name>
    <dbReference type="NCBI Taxonomy" id="2052"/>
    <lineage>
        <taxon>Bacteria</taxon>
        <taxon>Bacillati</taxon>
        <taxon>Actinomycetota</taxon>
        <taxon>Actinomycetes</taxon>
        <taxon>Actinomycetales</taxon>
        <taxon>Actinomycetaceae</taxon>
        <taxon>Mobiluncus</taxon>
    </lineage>
</organism>
<name>A0A848RJ39_9ACTO</name>
<evidence type="ECO:0000256" key="1">
    <source>
        <dbReference type="SAM" id="MobiDB-lite"/>
    </source>
</evidence>
<dbReference type="RefSeq" id="WP_155812115.1">
    <property type="nucleotide sequence ID" value="NZ_CAMUNX010000004.1"/>
</dbReference>
<evidence type="ECO:0000313" key="3">
    <source>
        <dbReference type="Proteomes" id="UP000582487"/>
    </source>
</evidence>
<evidence type="ECO:0000313" key="2">
    <source>
        <dbReference type="EMBL" id="NMW92782.1"/>
    </source>
</evidence>
<feature type="compositionally biased region" description="Basic and acidic residues" evidence="1">
    <location>
        <begin position="1"/>
        <end position="15"/>
    </location>
</feature>
<feature type="region of interest" description="Disordered" evidence="1">
    <location>
        <begin position="1"/>
        <end position="45"/>
    </location>
</feature>
<dbReference type="Proteomes" id="UP000582487">
    <property type="component" value="Unassembled WGS sequence"/>
</dbReference>
<gene>
    <name evidence="2" type="ORF">HHJ74_03535</name>
</gene>
<proteinExistence type="predicted"/>
<feature type="compositionally biased region" description="Low complexity" evidence="1">
    <location>
        <begin position="22"/>
        <end position="31"/>
    </location>
</feature>
<dbReference type="GeneID" id="61168291"/>
<protein>
    <submittedName>
        <fullName evidence="2">Uncharacterized protein</fullName>
    </submittedName>
</protein>